<keyword evidence="2" id="KW-1185">Reference proteome</keyword>
<evidence type="ECO:0000313" key="1">
    <source>
        <dbReference type="EMBL" id="GGS37831.1"/>
    </source>
</evidence>
<organism evidence="1 2">
    <name type="scientific">Deinococcus knuensis</name>
    <dbReference type="NCBI Taxonomy" id="1837380"/>
    <lineage>
        <taxon>Bacteria</taxon>
        <taxon>Thermotogati</taxon>
        <taxon>Deinococcota</taxon>
        <taxon>Deinococci</taxon>
        <taxon>Deinococcales</taxon>
        <taxon>Deinococcaceae</taxon>
        <taxon>Deinococcus</taxon>
    </lineage>
</organism>
<proteinExistence type="predicted"/>
<comment type="caution">
    <text evidence="1">The sequence shown here is derived from an EMBL/GenBank/DDBJ whole genome shotgun (WGS) entry which is preliminary data.</text>
</comment>
<gene>
    <name evidence="1" type="ORF">GCM10008961_31700</name>
</gene>
<protein>
    <submittedName>
        <fullName evidence="1">Uncharacterized protein</fullName>
    </submittedName>
</protein>
<dbReference type="Proteomes" id="UP000620633">
    <property type="component" value="Unassembled WGS sequence"/>
</dbReference>
<evidence type="ECO:0000313" key="2">
    <source>
        <dbReference type="Proteomes" id="UP000620633"/>
    </source>
</evidence>
<accession>A0ABQ2SR79</accession>
<sequence>MINLDDRALSAALARIEQAANDLPAIAERTRAETLGHLIIGANANIYATQPGAYRRTGEYLRSLSATARVTALTATVTASNDAEYARDIETGETGNLMQLQAQAAARGTPRAAFTLGRSGINWALPGPVITGAQAFAAYRLRELFVLRVRAVR</sequence>
<name>A0ABQ2SR79_9DEIO</name>
<dbReference type="EMBL" id="BMQO01000022">
    <property type="protein sequence ID" value="GGS37831.1"/>
    <property type="molecule type" value="Genomic_DNA"/>
</dbReference>
<reference evidence="2" key="1">
    <citation type="journal article" date="2019" name="Int. J. Syst. Evol. Microbiol.">
        <title>The Global Catalogue of Microorganisms (GCM) 10K type strain sequencing project: providing services to taxonomists for standard genome sequencing and annotation.</title>
        <authorList>
            <consortium name="The Broad Institute Genomics Platform"/>
            <consortium name="The Broad Institute Genome Sequencing Center for Infectious Disease"/>
            <person name="Wu L."/>
            <person name="Ma J."/>
        </authorList>
    </citation>
    <scope>NUCLEOTIDE SEQUENCE [LARGE SCALE GENOMIC DNA]</scope>
    <source>
        <strain evidence="2">JCM 31406</strain>
    </source>
</reference>
<dbReference type="RefSeq" id="WP_189103359.1">
    <property type="nucleotide sequence ID" value="NZ_BMQO01000022.1"/>
</dbReference>